<sequence length="128" mass="14249">MILTADRSRDDRVVIVQVILIVQVVQVVQDILIVPVIPVIPRQERAVIAPVARWPHDRVAARRGTAGHLRVRHGGQSSQERQPATPEGDENHRSPNFYDHSSTPTQIADNSRHLQIPLKTGISHLCDG</sequence>
<comment type="caution">
    <text evidence="2">The sequence shown here is derived from an EMBL/GenBank/DDBJ whole genome shotgun (WGS) entry which is preliminary data.</text>
</comment>
<evidence type="ECO:0000313" key="2">
    <source>
        <dbReference type="EMBL" id="MFB9201640.1"/>
    </source>
</evidence>
<dbReference type="EMBL" id="JBHMEI010000005">
    <property type="protein sequence ID" value="MFB9201640.1"/>
    <property type="molecule type" value="Genomic_DNA"/>
</dbReference>
<proteinExistence type="predicted"/>
<dbReference type="RefSeq" id="WP_189649794.1">
    <property type="nucleotide sequence ID" value="NZ_BMRC01000011.1"/>
</dbReference>
<feature type="region of interest" description="Disordered" evidence="1">
    <location>
        <begin position="63"/>
        <end position="105"/>
    </location>
</feature>
<keyword evidence="3" id="KW-1185">Reference proteome</keyword>
<protein>
    <recommendedName>
        <fullName evidence="4">Secreted protein</fullName>
    </recommendedName>
</protein>
<evidence type="ECO:0000313" key="3">
    <source>
        <dbReference type="Proteomes" id="UP001589647"/>
    </source>
</evidence>
<name>A0ABV5IC47_9ACTN</name>
<organism evidence="2 3">
    <name type="scientific">Nonomuraea spiralis</name>
    <dbReference type="NCBI Taxonomy" id="46182"/>
    <lineage>
        <taxon>Bacteria</taxon>
        <taxon>Bacillati</taxon>
        <taxon>Actinomycetota</taxon>
        <taxon>Actinomycetes</taxon>
        <taxon>Streptosporangiales</taxon>
        <taxon>Streptosporangiaceae</taxon>
        <taxon>Nonomuraea</taxon>
    </lineage>
</organism>
<accession>A0ABV5IC47</accession>
<evidence type="ECO:0008006" key="4">
    <source>
        <dbReference type="Google" id="ProtNLM"/>
    </source>
</evidence>
<gene>
    <name evidence="2" type="ORF">ACFFV7_10585</name>
</gene>
<reference evidence="2 3" key="1">
    <citation type="submission" date="2024-09" db="EMBL/GenBank/DDBJ databases">
        <authorList>
            <person name="Sun Q."/>
            <person name="Mori K."/>
        </authorList>
    </citation>
    <scope>NUCLEOTIDE SEQUENCE [LARGE SCALE GENOMIC DNA]</scope>
    <source>
        <strain evidence="2 3">CCM 3426</strain>
    </source>
</reference>
<dbReference type="Proteomes" id="UP001589647">
    <property type="component" value="Unassembled WGS sequence"/>
</dbReference>
<evidence type="ECO:0000256" key="1">
    <source>
        <dbReference type="SAM" id="MobiDB-lite"/>
    </source>
</evidence>